<organism evidence="11 12">
    <name type="scientific">Cercospora berteroae</name>
    <dbReference type="NCBI Taxonomy" id="357750"/>
    <lineage>
        <taxon>Eukaryota</taxon>
        <taxon>Fungi</taxon>
        <taxon>Dikarya</taxon>
        <taxon>Ascomycota</taxon>
        <taxon>Pezizomycotina</taxon>
        <taxon>Dothideomycetes</taxon>
        <taxon>Dothideomycetidae</taxon>
        <taxon>Mycosphaerellales</taxon>
        <taxon>Mycosphaerellaceae</taxon>
        <taxon>Cercospora</taxon>
    </lineage>
</organism>
<dbReference type="Pfam" id="PF07156">
    <property type="entry name" value="Prenylcys_lyase"/>
    <property type="match status" value="1"/>
</dbReference>
<dbReference type="OrthoDB" id="437369at2759"/>
<keyword evidence="12" id="KW-1185">Reference proteome</keyword>
<feature type="signal peptide" evidence="9">
    <location>
        <begin position="1"/>
        <end position="18"/>
    </location>
</feature>
<dbReference type="PANTHER" id="PTHR15944">
    <property type="entry name" value="FARNESYLCYSTEINE LYASE"/>
    <property type="match status" value="1"/>
</dbReference>
<comment type="cofactor">
    <cofactor evidence="1">
        <name>FAD</name>
        <dbReference type="ChEBI" id="CHEBI:57692"/>
    </cofactor>
</comment>
<dbReference type="AlphaFoldDB" id="A0A2S6CD56"/>
<evidence type="ECO:0000256" key="4">
    <source>
        <dbReference type="ARBA" id="ARBA00022729"/>
    </source>
</evidence>
<dbReference type="PIRSF" id="PIRSF036292">
    <property type="entry name" value="Prenylcysteine_oxidase"/>
    <property type="match status" value="1"/>
</dbReference>
<protein>
    <recommendedName>
        <fullName evidence="10">Prenylcysteine lyase domain-containing protein</fullName>
    </recommendedName>
</protein>
<comment type="caution">
    <text evidence="11">The sequence shown here is derived from an EMBL/GenBank/DDBJ whole genome shotgun (WGS) entry which is preliminary data.</text>
</comment>
<dbReference type="InterPro" id="IPR017046">
    <property type="entry name" value="Prenylcysteine_Oxase1"/>
</dbReference>
<feature type="region of interest" description="Disordered" evidence="8">
    <location>
        <begin position="543"/>
        <end position="565"/>
    </location>
</feature>
<dbReference type="SUPFAM" id="SSF51905">
    <property type="entry name" value="FAD/NAD(P)-binding domain"/>
    <property type="match status" value="1"/>
</dbReference>
<dbReference type="InterPro" id="IPR036188">
    <property type="entry name" value="FAD/NAD-bd_sf"/>
</dbReference>
<keyword evidence="3" id="KW-0285">Flavoprotein</keyword>
<feature type="chain" id="PRO_5015708075" description="Prenylcysteine lyase domain-containing protein" evidence="9">
    <location>
        <begin position="19"/>
        <end position="565"/>
    </location>
</feature>
<evidence type="ECO:0000313" key="12">
    <source>
        <dbReference type="Proteomes" id="UP000237631"/>
    </source>
</evidence>
<keyword evidence="4 9" id="KW-0732">Signal</keyword>
<sequence>MKLSISACVLWAFSFVAAQRVQQPLQQDTVSGKPVQVAIIGAGAAGSSAAYHLSQYAHDASIPINITIFEFNSYIGGRSTTVTAYNLTTTELDSLTSPHHYSTELGASIFVAVNHILVSAVKTFNLSTSDDDHDNPKGHLGQEVGIWDGNTFVLQLDTSLFNGYWTIAKLLFRYGLAPIRTYRLTKSVISKFLKIYDSPIFPFESLTAAAQSVGLSAVTAATGEQYLRENGISAAFAREVVQASTRVNYAQNLEYIHGLEAMVCMATEGGAMRVQGGNWRIFEEMVKASGANVRLGERVGLVTETRDEKYRVSSQSVIDRDASEEQQRLQEEKDDGTAFDHVVVASPWQYADLDFGVFPEFRLPDKVPYVRLHVTLFTSPYLLDPEFFNLPKDQAVPQAILTTLPDGEPAHTGPEGVGHSAFFAISLLRPLTHPKTGREEYLYKIFSPKRISDEYLAEILHTEDNTDNDSTEAPLGSKETVTWIYRKIWNSYPYETPRVAFEHAQLRRNVWYTGGMDNFISTMETNALMGKNVAKLIVDAERKQEQENRKRMQESDGVTARKEDL</sequence>
<dbReference type="InterPro" id="IPR010795">
    <property type="entry name" value="Prenylcys_lyase"/>
</dbReference>
<dbReference type="STRING" id="357750.A0A2S6CD56"/>
<dbReference type="GO" id="GO:0030327">
    <property type="term" value="P:prenylated protein catabolic process"/>
    <property type="evidence" value="ECO:0007669"/>
    <property type="project" value="TreeGrafter"/>
</dbReference>
<evidence type="ECO:0000256" key="8">
    <source>
        <dbReference type="SAM" id="MobiDB-lite"/>
    </source>
</evidence>
<evidence type="ECO:0000256" key="7">
    <source>
        <dbReference type="ARBA" id="ARBA00023180"/>
    </source>
</evidence>
<evidence type="ECO:0000313" key="11">
    <source>
        <dbReference type="EMBL" id="PPJ57667.1"/>
    </source>
</evidence>
<accession>A0A2S6CD56</accession>
<dbReference type="GO" id="GO:0001735">
    <property type="term" value="F:prenylcysteine oxidase activity"/>
    <property type="evidence" value="ECO:0007669"/>
    <property type="project" value="InterPro"/>
</dbReference>
<dbReference type="Proteomes" id="UP000237631">
    <property type="component" value="Unassembled WGS sequence"/>
</dbReference>
<evidence type="ECO:0000256" key="3">
    <source>
        <dbReference type="ARBA" id="ARBA00022630"/>
    </source>
</evidence>
<reference evidence="12" key="1">
    <citation type="journal article" date="2017" name="bioRxiv">
        <title>Conservation of a gene cluster reveals novel cercosporin biosynthetic mechanisms and extends production to the genus Colletotrichum.</title>
        <authorList>
            <person name="de Jonge R."/>
            <person name="Ebert M.K."/>
            <person name="Huitt-Roehl C.R."/>
            <person name="Pal P."/>
            <person name="Suttle J.C."/>
            <person name="Spanner R.E."/>
            <person name="Neubauer J.D."/>
            <person name="Jurick W.M.II."/>
            <person name="Stott K.A."/>
            <person name="Secor G.A."/>
            <person name="Thomma B.P.H.J."/>
            <person name="Van de Peer Y."/>
            <person name="Townsend C.A."/>
            <person name="Bolton M.D."/>
        </authorList>
    </citation>
    <scope>NUCLEOTIDE SEQUENCE [LARGE SCALE GENOMIC DNA]</scope>
    <source>
        <strain evidence="12">CBS538.71</strain>
    </source>
</reference>
<keyword evidence="5" id="KW-0274">FAD</keyword>
<dbReference type="PANTHER" id="PTHR15944:SF0">
    <property type="entry name" value="PRENYLCYSTEINE LYASE DOMAIN-CONTAINING PROTEIN"/>
    <property type="match status" value="1"/>
</dbReference>
<proteinExistence type="inferred from homology"/>
<name>A0A2S6CD56_9PEZI</name>
<evidence type="ECO:0000256" key="6">
    <source>
        <dbReference type="ARBA" id="ARBA00023002"/>
    </source>
</evidence>
<keyword evidence="7" id="KW-0325">Glycoprotein</keyword>
<dbReference type="GO" id="GO:0030328">
    <property type="term" value="P:prenylcysteine catabolic process"/>
    <property type="evidence" value="ECO:0007669"/>
    <property type="project" value="InterPro"/>
</dbReference>
<evidence type="ECO:0000259" key="10">
    <source>
        <dbReference type="Pfam" id="PF07156"/>
    </source>
</evidence>
<keyword evidence="6" id="KW-0560">Oxidoreductase</keyword>
<comment type="similarity">
    <text evidence="2">Belongs to the prenylcysteine oxidase family.</text>
</comment>
<feature type="domain" description="Prenylcysteine lyase" evidence="10">
    <location>
        <begin position="164"/>
        <end position="544"/>
    </location>
</feature>
<evidence type="ECO:0000256" key="2">
    <source>
        <dbReference type="ARBA" id="ARBA00009967"/>
    </source>
</evidence>
<evidence type="ECO:0000256" key="5">
    <source>
        <dbReference type="ARBA" id="ARBA00022827"/>
    </source>
</evidence>
<dbReference type="EMBL" id="PNEN01000488">
    <property type="protein sequence ID" value="PPJ57667.1"/>
    <property type="molecule type" value="Genomic_DNA"/>
</dbReference>
<dbReference type="Pfam" id="PF13450">
    <property type="entry name" value="NAD_binding_8"/>
    <property type="match status" value="1"/>
</dbReference>
<evidence type="ECO:0000256" key="9">
    <source>
        <dbReference type="SAM" id="SignalP"/>
    </source>
</evidence>
<evidence type="ECO:0000256" key="1">
    <source>
        <dbReference type="ARBA" id="ARBA00001974"/>
    </source>
</evidence>
<dbReference type="Gene3D" id="3.50.50.60">
    <property type="entry name" value="FAD/NAD(P)-binding domain"/>
    <property type="match status" value="1"/>
</dbReference>
<gene>
    <name evidence="11" type="ORF">CBER1_00079</name>
</gene>